<keyword evidence="3" id="KW-1185">Reference proteome</keyword>
<name>A0A1H4GML1_9BURK</name>
<gene>
    <name evidence="2" type="ORF">SAMN05192564_106109</name>
</gene>
<dbReference type="STRING" id="83784.SAMN05192564_106109"/>
<dbReference type="PANTHER" id="PTHR43143">
    <property type="entry name" value="METALLOPHOSPHOESTERASE, CALCINEURIN SUPERFAMILY"/>
    <property type="match status" value="1"/>
</dbReference>
<protein>
    <submittedName>
        <fullName evidence="2">Calcineurin-like phosphoesterase</fullName>
    </submittedName>
</protein>
<dbReference type="SUPFAM" id="SSF56300">
    <property type="entry name" value="Metallo-dependent phosphatases"/>
    <property type="match status" value="1"/>
</dbReference>
<dbReference type="Proteomes" id="UP000198638">
    <property type="component" value="Unassembled WGS sequence"/>
</dbReference>
<dbReference type="RefSeq" id="WP_090535408.1">
    <property type="nucleotide sequence ID" value="NZ_FNRQ01000006.1"/>
</dbReference>
<dbReference type="InterPro" id="IPR029052">
    <property type="entry name" value="Metallo-depent_PP-like"/>
</dbReference>
<dbReference type="EMBL" id="FNRQ01000006">
    <property type="protein sequence ID" value="SEB10078.1"/>
    <property type="molecule type" value="Genomic_DNA"/>
</dbReference>
<feature type="domain" description="Calcineurin-like phosphoesterase" evidence="1">
    <location>
        <begin position="151"/>
        <end position="357"/>
    </location>
</feature>
<reference evidence="3" key="1">
    <citation type="submission" date="2016-10" db="EMBL/GenBank/DDBJ databases">
        <authorList>
            <person name="Varghese N."/>
            <person name="Submissions S."/>
        </authorList>
    </citation>
    <scope>NUCLEOTIDE SEQUENCE [LARGE SCALE GENOMIC DNA]</scope>
    <source>
        <strain evidence="3">LMG 24000</strain>
    </source>
</reference>
<accession>A0A1H4GML1</accession>
<dbReference type="Pfam" id="PF00149">
    <property type="entry name" value="Metallophos"/>
    <property type="match status" value="1"/>
</dbReference>
<organism evidence="2 3">
    <name type="scientific">Paraburkholderia sartisoli</name>
    <dbReference type="NCBI Taxonomy" id="83784"/>
    <lineage>
        <taxon>Bacteria</taxon>
        <taxon>Pseudomonadati</taxon>
        <taxon>Pseudomonadota</taxon>
        <taxon>Betaproteobacteria</taxon>
        <taxon>Burkholderiales</taxon>
        <taxon>Burkholderiaceae</taxon>
        <taxon>Paraburkholderia</taxon>
    </lineage>
</organism>
<proteinExistence type="predicted"/>
<dbReference type="Gene3D" id="3.60.21.10">
    <property type="match status" value="1"/>
</dbReference>
<evidence type="ECO:0000259" key="1">
    <source>
        <dbReference type="Pfam" id="PF00149"/>
    </source>
</evidence>
<evidence type="ECO:0000313" key="3">
    <source>
        <dbReference type="Proteomes" id="UP000198638"/>
    </source>
</evidence>
<dbReference type="InterPro" id="IPR004843">
    <property type="entry name" value="Calcineurin-like_PHP"/>
</dbReference>
<dbReference type="InterPro" id="IPR051918">
    <property type="entry name" value="STPP_CPPED1"/>
</dbReference>
<dbReference type="PANTHER" id="PTHR43143:SF1">
    <property type="entry name" value="SERINE_THREONINE-PROTEIN PHOSPHATASE CPPED1"/>
    <property type="match status" value="1"/>
</dbReference>
<dbReference type="AlphaFoldDB" id="A0A1H4GML1"/>
<sequence>MTMPQSFRNPFVSLYQSVVDQVARATCDLATGLASRPGLENRLVHAAEQVAALKAQGATDLPDVPLDGIAQDAWQCAKLGFALMEALARGDTASAQSIEDVMRYNVCDPHWAGTITRYVRYFGPDGDRASIPYIRPATVGPVTVPLKADARVALIADWGTGTDIAVNLLKEVALQNPDVVIHLGDIYYSGTAHECDVNFRRIIDAVLERDTKNLPVYTLSGNHDMYSGGEGYYGLIASLNDRPWLQPASFFCLRNDDWQFIAMDTGLHDYIPVVGEDTLTFIEPDEEAWIIDRLREFDGRTILMSHHPLFSAFSQIGPRGADGTLTAYNPKLAASYRRFAKAAKQPVAAWFWGHEHNLSVYDPFQGLQRGRCIGHGAVPVFVEDDTTPFAPMPGIVNPPKVTDVQLGIEGRTYMHGFTVVRLGTGGAARAEYYEDNNGTQPMFAEDL</sequence>
<dbReference type="GO" id="GO:0016787">
    <property type="term" value="F:hydrolase activity"/>
    <property type="evidence" value="ECO:0007669"/>
    <property type="project" value="InterPro"/>
</dbReference>
<dbReference type="OrthoDB" id="606379at2"/>
<evidence type="ECO:0000313" key="2">
    <source>
        <dbReference type="EMBL" id="SEB10078.1"/>
    </source>
</evidence>